<dbReference type="Proteomes" id="UP000008021">
    <property type="component" value="Chromosome 8"/>
</dbReference>
<accession>A0A0E0EI11</accession>
<feature type="region of interest" description="Disordered" evidence="1">
    <location>
        <begin position="1"/>
        <end position="23"/>
    </location>
</feature>
<keyword evidence="3" id="KW-1185">Reference proteome</keyword>
<evidence type="ECO:0000313" key="2">
    <source>
        <dbReference type="EnsemblPlants" id="OMERI08G03250.1"/>
    </source>
</evidence>
<protein>
    <submittedName>
        <fullName evidence="2">Uncharacterized protein</fullName>
    </submittedName>
</protein>
<reference evidence="2" key="2">
    <citation type="submission" date="2018-05" db="EMBL/GenBank/DDBJ databases">
        <title>OmerRS3 (Oryza meridionalis Reference Sequence Version 3).</title>
        <authorList>
            <person name="Zhang J."/>
            <person name="Kudrna D."/>
            <person name="Lee S."/>
            <person name="Talag J."/>
            <person name="Welchert J."/>
            <person name="Wing R.A."/>
        </authorList>
    </citation>
    <scope>NUCLEOTIDE SEQUENCE [LARGE SCALE GENOMIC DNA]</scope>
    <source>
        <strain evidence="2">cv. OR44</strain>
    </source>
</reference>
<organism evidence="2">
    <name type="scientific">Oryza meridionalis</name>
    <dbReference type="NCBI Taxonomy" id="40149"/>
    <lineage>
        <taxon>Eukaryota</taxon>
        <taxon>Viridiplantae</taxon>
        <taxon>Streptophyta</taxon>
        <taxon>Embryophyta</taxon>
        <taxon>Tracheophyta</taxon>
        <taxon>Spermatophyta</taxon>
        <taxon>Magnoliopsida</taxon>
        <taxon>Liliopsida</taxon>
        <taxon>Poales</taxon>
        <taxon>Poaceae</taxon>
        <taxon>BOP clade</taxon>
        <taxon>Oryzoideae</taxon>
        <taxon>Oryzeae</taxon>
        <taxon>Oryzinae</taxon>
        <taxon>Oryza</taxon>
    </lineage>
</organism>
<dbReference type="Gramene" id="OMERI08G03250.1">
    <property type="protein sequence ID" value="OMERI08G03250.1"/>
    <property type="gene ID" value="OMERI08G03250"/>
</dbReference>
<dbReference type="HOGENOM" id="CLU_1573141_0_0_1"/>
<name>A0A0E0EI11_9ORYZ</name>
<evidence type="ECO:0000256" key="1">
    <source>
        <dbReference type="SAM" id="MobiDB-lite"/>
    </source>
</evidence>
<evidence type="ECO:0000313" key="3">
    <source>
        <dbReference type="Proteomes" id="UP000008021"/>
    </source>
</evidence>
<proteinExistence type="predicted"/>
<dbReference type="AlphaFoldDB" id="A0A0E0EI11"/>
<reference evidence="2" key="1">
    <citation type="submission" date="2015-04" db="UniProtKB">
        <authorList>
            <consortium name="EnsemblPlants"/>
        </authorList>
    </citation>
    <scope>IDENTIFICATION</scope>
</reference>
<sequence>MATSLADTRVEDDDKLNNISRGMDESVSFSGPAAFPIEPKKISIARVISTSTPSWHPSSPSLPLDSKDDIHKKTTTCCRWAEGLRQPSLGCYCKCIEAVATPIELAPLLFVCGHAVAVAGSGQVLHEDSASSPFSLGRRARWHGGRGWRRGTSAPSPFSGGVGHECGLDL</sequence>
<dbReference type="EnsemblPlants" id="OMERI08G03250.1">
    <property type="protein sequence ID" value="OMERI08G03250.1"/>
    <property type="gene ID" value="OMERI08G03250"/>
</dbReference>